<keyword evidence="1" id="KW-0479">Metal-binding</keyword>
<dbReference type="InterPro" id="IPR001965">
    <property type="entry name" value="Znf_PHD"/>
</dbReference>
<evidence type="ECO:0000313" key="9">
    <source>
        <dbReference type="Proteomes" id="UP001141552"/>
    </source>
</evidence>
<keyword evidence="9" id="KW-1185">Reference proteome</keyword>
<dbReference type="Pfam" id="PF00628">
    <property type="entry name" value="PHD"/>
    <property type="match status" value="1"/>
</dbReference>
<keyword evidence="4" id="KW-0805">Transcription regulation</keyword>
<dbReference type="Pfam" id="PF25565">
    <property type="entry name" value="Ubiquitin_At1g33420"/>
    <property type="match status" value="1"/>
</dbReference>
<comment type="caution">
    <text evidence="8">The sequence shown here is derived from an EMBL/GenBank/DDBJ whole genome shotgun (WGS) entry which is preliminary data.</text>
</comment>
<feature type="region of interest" description="Disordered" evidence="6">
    <location>
        <begin position="1"/>
        <end position="35"/>
    </location>
</feature>
<evidence type="ECO:0000256" key="6">
    <source>
        <dbReference type="SAM" id="MobiDB-lite"/>
    </source>
</evidence>
<dbReference type="OrthoDB" id="436852at2759"/>
<reference evidence="8" key="2">
    <citation type="journal article" date="2023" name="Plants (Basel)">
        <title>Annotation of the Turnera subulata (Passifloraceae) Draft Genome Reveals the S-Locus Evolved after the Divergence of Turneroideae from Passifloroideae in a Stepwise Manner.</title>
        <authorList>
            <person name="Henning P.M."/>
            <person name="Roalson E.H."/>
            <person name="Mir W."/>
            <person name="McCubbin A.G."/>
            <person name="Shore J.S."/>
        </authorList>
    </citation>
    <scope>NUCLEOTIDE SEQUENCE</scope>
    <source>
        <strain evidence="8">F60SS</strain>
    </source>
</reference>
<dbReference type="InterPro" id="IPR058054">
    <property type="entry name" value="Znf_MS1-like"/>
</dbReference>
<feature type="domain" description="Zinc finger PHD-type" evidence="7">
    <location>
        <begin position="664"/>
        <end position="710"/>
    </location>
</feature>
<keyword evidence="3" id="KW-0862">Zinc</keyword>
<dbReference type="InterPro" id="IPR019787">
    <property type="entry name" value="Znf_PHD-finger"/>
</dbReference>
<evidence type="ECO:0000256" key="4">
    <source>
        <dbReference type="ARBA" id="ARBA00023015"/>
    </source>
</evidence>
<evidence type="ECO:0000313" key="8">
    <source>
        <dbReference type="EMBL" id="KAJ4837765.1"/>
    </source>
</evidence>
<keyword evidence="2" id="KW-0863">Zinc-finger</keyword>
<proteinExistence type="predicted"/>
<dbReference type="InterPro" id="IPR011011">
    <property type="entry name" value="Znf_FYVE_PHD"/>
</dbReference>
<sequence length="724" mass="81577">MGNPPVTVYEEAQRRKKGSSRDREEAEEEAGGGGRRKIWKMGEIFGEFEEEKERERERLCGAFRDNIRDFLNSYAEPEAYSLVGNNIKISSGSNNSSDGNIPVWCTLLVNPSNGVVFPLFTLQRHSLHSCDPCRCAGWSHHFVSKRSYHFIIPTDGKWKKPLRKDCLSRQTHLLHGVIHCNGFGHLLCINGFEANSKYLQGQDLMNLWDHLCTFLQAREVSVCDLTKKRSIDMRLLHGVAYGRCWFGKWGYKFSHGSFGVTQHKYDRAIEILGSLELDKIIQDFTDDPRGKLIANVIQTYRDASDTHLATTSDLLRFMLAFKSTALIQRKIALALASILSKASTRKINQDKTPPHHCHSGVHNPILSQEEHQTCTVRGSGILNHPNPHPPSVAVFKDSRWPARRLQYAITVIHSILEAHGARMPRNDLREAVRQHIGDTGMIDFVIKHIDKVAVGTQSIRRVVNPATRTLEFSIHNAATTAVGINGSKKVSHPDDVPALEPGLDVYEDVKFLYNHVLLGYPANHVVGMASRTVLDGKHFVKKLQYKGKGEDMLLRLICRIRPGYQELVKELTRPLPPGELVVIPQPIKIGQLKLIVQCALRDTYCLMDKFIVKDLKLGELEGREDQDVVICEVGQGVEVWVRGCGLDLDTKLRYQGGADDWMVDCICGGRDDDGERMVACDVCHVWEHTKCNGIGEDEAVPSVFICCRCKSRADKKHNINPSYR</sequence>
<evidence type="ECO:0000256" key="2">
    <source>
        <dbReference type="ARBA" id="ARBA00022771"/>
    </source>
</evidence>
<dbReference type="Pfam" id="PF25874">
    <property type="entry name" value="WHD_plant_repro"/>
    <property type="match status" value="1"/>
</dbReference>
<dbReference type="PANTHER" id="PTHR46201:SF7">
    <property type="entry name" value="BINDING PROTEIN, PUTATIVE-RELATED"/>
    <property type="match status" value="1"/>
</dbReference>
<dbReference type="EMBL" id="JAKUCV010003743">
    <property type="protein sequence ID" value="KAJ4837765.1"/>
    <property type="molecule type" value="Genomic_DNA"/>
</dbReference>
<dbReference type="PANTHER" id="PTHR46201">
    <property type="entry name" value="PHD FINGER PROTEIN MALE MEIOCYTE DEATH 1-RELATED"/>
    <property type="match status" value="1"/>
</dbReference>
<name>A0A9Q0JEK1_9ROSI</name>
<reference evidence="8" key="1">
    <citation type="submission" date="2022-02" db="EMBL/GenBank/DDBJ databases">
        <authorList>
            <person name="Henning P.M."/>
            <person name="McCubbin A.G."/>
            <person name="Shore J.S."/>
        </authorList>
    </citation>
    <scope>NUCLEOTIDE SEQUENCE</scope>
    <source>
        <strain evidence="8">F60SS</strain>
        <tissue evidence="8">Leaves</tissue>
    </source>
</reference>
<dbReference type="SMART" id="SM00249">
    <property type="entry name" value="PHD"/>
    <property type="match status" value="1"/>
</dbReference>
<dbReference type="GO" id="GO:0008270">
    <property type="term" value="F:zinc ion binding"/>
    <property type="evidence" value="ECO:0007669"/>
    <property type="project" value="UniProtKB-KW"/>
</dbReference>
<protein>
    <recommendedName>
        <fullName evidence="7">Zinc finger PHD-type domain-containing protein</fullName>
    </recommendedName>
</protein>
<dbReference type="InterPro" id="IPR057765">
    <property type="entry name" value="MS1-like_ubiquitin"/>
</dbReference>
<dbReference type="SUPFAM" id="SSF57903">
    <property type="entry name" value="FYVE/PHD zinc finger"/>
    <property type="match status" value="1"/>
</dbReference>
<keyword evidence="5" id="KW-0804">Transcription</keyword>
<evidence type="ECO:0000259" key="7">
    <source>
        <dbReference type="SMART" id="SM00249"/>
    </source>
</evidence>
<dbReference type="InterPro" id="IPR013083">
    <property type="entry name" value="Znf_RING/FYVE/PHD"/>
</dbReference>
<accession>A0A9Q0JEK1</accession>
<dbReference type="InterPro" id="IPR059080">
    <property type="entry name" value="WHD_PTC1"/>
</dbReference>
<evidence type="ECO:0000256" key="3">
    <source>
        <dbReference type="ARBA" id="ARBA00022833"/>
    </source>
</evidence>
<evidence type="ECO:0000256" key="1">
    <source>
        <dbReference type="ARBA" id="ARBA00022723"/>
    </source>
</evidence>
<dbReference type="Gene3D" id="3.30.40.10">
    <property type="entry name" value="Zinc/RING finger domain, C3HC4 (zinc finger)"/>
    <property type="match status" value="1"/>
</dbReference>
<organism evidence="8 9">
    <name type="scientific">Turnera subulata</name>
    <dbReference type="NCBI Taxonomy" id="218843"/>
    <lineage>
        <taxon>Eukaryota</taxon>
        <taxon>Viridiplantae</taxon>
        <taxon>Streptophyta</taxon>
        <taxon>Embryophyta</taxon>
        <taxon>Tracheophyta</taxon>
        <taxon>Spermatophyta</taxon>
        <taxon>Magnoliopsida</taxon>
        <taxon>eudicotyledons</taxon>
        <taxon>Gunneridae</taxon>
        <taxon>Pentapetalae</taxon>
        <taxon>rosids</taxon>
        <taxon>fabids</taxon>
        <taxon>Malpighiales</taxon>
        <taxon>Passifloraceae</taxon>
        <taxon>Turnera</taxon>
    </lineage>
</organism>
<dbReference type="AlphaFoldDB" id="A0A9Q0JEK1"/>
<evidence type="ECO:0000256" key="5">
    <source>
        <dbReference type="ARBA" id="ARBA00023163"/>
    </source>
</evidence>
<dbReference type="Proteomes" id="UP001141552">
    <property type="component" value="Unassembled WGS sequence"/>
</dbReference>
<dbReference type="CDD" id="cd15556">
    <property type="entry name" value="PHD_MMD1_like"/>
    <property type="match status" value="1"/>
</dbReference>
<gene>
    <name evidence="8" type="ORF">Tsubulata_047145</name>
</gene>